<evidence type="ECO:0000313" key="3">
    <source>
        <dbReference type="Proteomes" id="UP000198736"/>
    </source>
</evidence>
<accession>A0A0S4L861</accession>
<feature type="transmembrane region" description="Helical" evidence="1">
    <location>
        <begin position="240"/>
        <end position="259"/>
    </location>
</feature>
<sequence>MSRAGVICVCVALVLGLPLLGVLLVGEPLGRYLEFPPRTSYVRHEPFSRLVFIALSLLIVTFLGPILFRITVTNHQLSIGHHNHQFLQKRFTLPWWGWLGIGWMGLWWVLAWTRFPWMTAAQEHTFTPLWLSYIVTVNAATFARTGRCMMLYRPRYFLSLFPLSAAFWWLLEYLNRFVQNWYYVGVVEPSALEYFVRATIPFSTVLPAVIGTAELLTSYPAASAGMGRFRPVRPLTAKPASWSLLLLSCLGLLGVGLWPNYLFPFVWIGPLLLVVSLEALAGRPTILSPLARGDWRSVWVPAIAALICGIFWELWNWKSLAHWEYAIPFVHRFQMFEMPLLGYAGYLPFGLECIAVADLCLNRRFSGGVKYYRHGNETGHS</sequence>
<feature type="transmembrane region" description="Helical" evidence="1">
    <location>
        <begin position="340"/>
        <end position="361"/>
    </location>
</feature>
<feature type="transmembrane region" description="Helical" evidence="1">
    <location>
        <begin position="194"/>
        <end position="219"/>
    </location>
</feature>
<feature type="transmembrane region" description="Helical" evidence="1">
    <location>
        <begin position="265"/>
        <end position="286"/>
    </location>
</feature>
<keyword evidence="3" id="KW-1185">Reference proteome</keyword>
<reference evidence="3" key="1">
    <citation type="submission" date="2015-10" db="EMBL/GenBank/DDBJ databases">
        <authorList>
            <person name="Luecker S."/>
            <person name="Luecker S."/>
        </authorList>
    </citation>
    <scope>NUCLEOTIDE SEQUENCE [LARGE SCALE GENOMIC DNA]</scope>
</reference>
<keyword evidence="1" id="KW-1133">Transmembrane helix</keyword>
<evidence type="ECO:0000313" key="2">
    <source>
        <dbReference type="EMBL" id="CUS32006.1"/>
    </source>
</evidence>
<keyword evidence="1" id="KW-0812">Transmembrane</keyword>
<feature type="transmembrane region" description="Helical" evidence="1">
    <location>
        <begin position="155"/>
        <end position="174"/>
    </location>
</feature>
<dbReference type="AlphaFoldDB" id="A0A0S4L861"/>
<keyword evidence="1" id="KW-0472">Membrane</keyword>
<gene>
    <name evidence="2" type="ORF">COMA2_10409</name>
</gene>
<proteinExistence type="predicted"/>
<feature type="transmembrane region" description="Helical" evidence="1">
    <location>
        <begin position="298"/>
        <end position="315"/>
    </location>
</feature>
<name>A0A0S4L861_9BACT</name>
<feature type="transmembrane region" description="Helical" evidence="1">
    <location>
        <begin position="125"/>
        <end position="143"/>
    </location>
</feature>
<dbReference type="RefSeq" id="WP_090894096.1">
    <property type="nucleotide sequence ID" value="NZ_CZPZ01000001.1"/>
</dbReference>
<protein>
    <submittedName>
        <fullName evidence="2">Uncharacterized protein</fullName>
    </submittedName>
</protein>
<organism evidence="2 3">
    <name type="scientific">Candidatus Nitrospira nitrificans</name>
    <dbReference type="NCBI Taxonomy" id="1742973"/>
    <lineage>
        <taxon>Bacteria</taxon>
        <taxon>Pseudomonadati</taxon>
        <taxon>Nitrospirota</taxon>
        <taxon>Nitrospiria</taxon>
        <taxon>Nitrospirales</taxon>
        <taxon>Nitrospiraceae</taxon>
        <taxon>Nitrospira</taxon>
    </lineage>
</organism>
<feature type="transmembrane region" description="Helical" evidence="1">
    <location>
        <begin position="50"/>
        <end position="72"/>
    </location>
</feature>
<evidence type="ECO:0000256" key="1">
    <source>
        <dbReference type="SAM" id="Phobius"/>
    </source>
</evidence>
<dbReference type="EMBL" id="CZPZ01000001">
    <property type="protein sequence ID" value="CUS32006.1"/>
    <property type="molecule type" value="Genomic_DNA"/>
</dbReference>
<dbReference type="STRING" id="1742973.COMA2_10409"/>
<feature type="transmembrane region" description="Helical" evidence="1">
    <location>
        <begin position="93"/>
        <end position="113"/>
    </location>
</feature>
<dbReference type="Proteomes" id="UP000198736">
    <property type="component" value="Unassembled WGS sequence"/>
</dbReference>
<dbReference type="OrthoDB" id="9769532at2"/>